<dbReference type="STRING" id="1903181.BTN85_1168"/>
<evidence type="ECO:0000313" key="4">
    <source>
        <dbReference type="EMBL" id="OKY78671.1"/>
    </source>
</evidence>
<name>A0A1Q6DWC8_METT1</name>
<dbReference type="AlphaFoldDB" id="A0A1Q6DWC8"/>
<dbReference type="UniPathway" id="UPA00344"/>
<dbReference type="InterPro" id="IPR002820">
    <property type="entry name" value="Mopterin_CF_biosynth-C_dom"/>
</dbReference>
<dbReference type="InterPro" id="IPR023045">
    <property type="entry name" value="MoaC"/>
</dbReference>
<dbReference type="GO" id="GO:0006777">
    <property type="term" value="P:Mo-molybdopterin cofactor biosynthetic process"/>
    <property type="evidence" value="ECO:0007669"/>
    <property type="project" value="UniProtKB-KW"/>
</dbReference>
<organism evidence="4 5">
    <name type="scientific">Methanohalarchaeum thermophilum</name>
    <dbReference type="NCBI Taxonomy" id="1903181"/>
    <lineage>
        <taxon>Archaea</taxon>
        <taxon>Methanobacteriati</taxon>
        <taxon>Methanobacteriota</taxon>
        <taxon>Methanonatronarchaeia</taxon>
        <taxon>Methanonatronarchaeales</taxon>
        <taxon>Methanonatronarchaeaceae</taxon>
        <taxon>Candidatus Methanohalarchaeum</taxon>
    </lineage>
</organism>
<evidence type="ECO:0000313" key="5">
    <source>
        <dbReference type="Proteomes" id="UP000185744"/>
    </source>
</evidence>
<dbReference type="EMBL" id="MSDW01000001">
    <property type="protein sequence ID" value="OKY78671.1"/>
    <property type="molecule type" value="Genomic_DNA"/>
</dbReference>
<keyword evidence="5" id="KW-1185">Reference proteome</keyword>
<protein>
    <submittedName>
        <fullName evidence="4">Molybdenum cofactor biosynthesis enzyme MoaC</fullName>
    </submittedName>
</protein>
<dbReference type="NCBIfam" id="TIGR00581">
    <property type="entry name" value="moaC"/>
    <property type="match status" value="1"/>
</dbReference>
<dbReference type="InParanoid" id="A0A1Q6DWC8"/>
<gene>
    <name evidence="4" type="ORF">BTN85_1168</name>
</gene>
<evidence type="ECO:0000259" key="3">
    <source>
        <dbReference type="Pfam" id="PF01967"/>
    </source>
</evidence>
<dbReference type="SUPFAM" id="SSF55040">
    <property type="entry name" value="Molybdenum cofactor biosynthesis protein C, MoaC"/>
    <property type="match status" value="1"/>
</dbReference>
<dbReference type="Pfam" id="PF01967">
    <property type="entry name" value="MoaC"/>
    <property type="match status" value="1"/>
</dbReference>
<sequence length="144" mass="15870">MVDISDKKDSIRESTATGSIELKNETVKSIKEDKISKGNVLATSRVAAIESVKNTSSDIPLCHNIKITGVDIDYEIEDEAIKAKVTVKTTDKTGVEMEALNGVSTALLTIWDMVKSKEKDKNGQYPSTEINSIKVDKKIKREIK</sequence>
<comment type="caution">
    <text evidence="4">The sequence shown here is derived from an EMBL/GenBank/DDBJ whole genome shotgun (WGS) entry which is preliminary data.</text>
</comment>
<evidence type="ECO:0000256" key="1">
    <source>
        <dbReference type="ARBA" id="ARBA00005046"/>
    </source>
</evidence>
<keyword evidence="2" id="KW-0501">Molybdenum cofactor biosynthesis</keyword>
<evidence type="ECO:0000256" key="2">
    <source>
        <dbReference type="ARBA" id="ARBA00023150"/>
    </source>
</evidence>
<reference evidence="4" key="1">
    <citation type="submission" date="2016-12" db="EMBL/GenBank/DDBJ databases">
        <title>Discovery of methanogenic haloarchaea.</title>
        <authorList>
            <person name="Sorokin D.Y."/>
            <person name="Makarova K.S."/>
            <person name="Abbas B."/>
            <person name="Ferrer M."/>
            <person name="Golyshin P.N."/>
        </authorList>
    </citation>
    <scope>NUCLEOTIDE SEQUENCE [LARGE SCALE GENOMIC DNA]</scope>
    <source>
        <strain evidence="4">HMET1</strain>
    </source>
</reference>
<dbReference type="Proteomes" id="UP000185744">
    <property type="component" value="Unassembled WGS sequence"/>
</dbReference>
<proteinExistence type="predicted"/>
<accession>A0A1Q6DWC8</accession>
<dbReference type="FunCoup" id="A0A1Q6DWC8">
    <property type="interactions" value="84"/>
</dbReference>
<dbReference type="NCBIfam" id="NF008999">
    <property type="entry name" value="PRK12343.1"/>
    <property type="match status" value="1"/>
</dbReference>
<dbReference type="InterPro" id="IPR036522">
    <property type="entry name" value="MoaC_sf"/>
</dbReference>
<comment type="pathway">
    <text evidence="1">Cofactor biosynthesis; molybdopterin biosynthesis.</text>
</comment>
<feature type="domain" description="Molybdopterin cofactor biosynthesis C (MoaC)" evidence="3">
    <location>
        <begin position="1"/>
        <end position="139"/>
    </location>
</feature>
<dbReference type="Gene3D" id="3.30.70.640">
    <property type="entry name" value="Molybdopterin cofactor biosynthesis C (MoaC) domain"/>
    <property type="match status" value="1"/>
</dbReference>